<organism evidence="2 3">
    <name type="scientific">Rivibacter subsaxonicus</name>
    <dbReference type="NCBI Taxonomy" id="457575"/>
    <lineage>
        <taxon>Bacteria</taxon>
        <taxon>Pseudomonadati</taxon>
        <taxon>Pseudomonadota</taxon>
        <taxon>Betaproteobacteria</taxon>
        <taxon>Burkholderiales</taxon>
        <taxon>Rivibacter</taxon>
    </lineage>
</organism>
<feature type="transmembrane region" description="Helical" evidence="1">
    <location>
        <begin position="85"/>
        <end position="118"/>
    </location>
</feature>
<keyword evidence="1" id="KW-1133">Transmembrane helix</keyword>
<evidence type="ECO:0000256" key="1">
    <source>
        <dbReference type="SAM" id="Phobius"/>
    </source>
</evidence>
<gene>
    <name evidence="2" type="ORF">EV670_1923</name>
</gene>
<keyword evidence="1" id="KW-0812">Transmembrane</keyword>
<keyword evidence="3" id="KW-1185">Reference proteome</keyword>
<evidence type="ECO:0000313" key="2">
    <source>
        <dbReference type="EMBL" id="RZU01207.1"/>
    </source>
</evidence>
<dbReference type="EMBL" id="SHKP01000005">
    <property type="protein sequence ID" value="RZU01207.1"/>
    <property type="molecule type" value="Genomic_DNA"/>
</dbReference>
<feature type="transmembrane region" description="Helical" evidence="1">
    <location>
        <begin position="130"/>
        <end position="151"/>
    </location>
</feature>
<dbReference type="RefSeq" id="WP_130431614.1">
    <property type="nucleotide sequence ID" value="NZ_SHKP01000005.1"/>
</dbReference>
<dbReference type="Proteomes" id="UP000293671">
    <property type="component" value="Unassembled WGS sequence"/>
</dbReference>
<dbReference type="AlphaFoldDB" id="A0A4Q7VWT8"/>
<protein>
    <submittedName>
        <fullName evidence="2">Uncharacterized protein</fullName>
    </submittedName>
</protein>
<name>A0A4Q7VWT8_9BURK</name>
<sequence length="167" mass="17169">MNADFQTPAMAAPAAATVIPTALARRWPKLLLALTLVGVLVAGLMLWLVADLRHSLAQAPIYVSINDFEVEPGMLLSQLSPIEQVFALAALAGSLLLVAVLVPVLLLLMVGGVVLAVLLALALGIGLPLLAVFGVLAVLASPLLLLGWLVWRLVRGGPAPAAPAAAN</sequence>
<proteinExistence type="predicted"/>
<keyword evidence="1" id="KW-0472">Membrane</keyword>
<reference evidence="2 3" key="1">
    <citation type="submission" date="2019-02" db="EMBL/GenBank/DDBJ databases">
        <title>Genomic Encyclopedia of Type Strains, Phase IV (KMG-IV): sequencing the most valuable type-strain genomes for metagenomic binning, comparative biology and taxonomic classification.</title>
        <authorList>
            <person name="Goeker M."/>
        </authorList>
    </citation>
    <scope>NUCLEOTIDE SEQUENCE [LARGE SCALE GENOMIC DNA]</scope>
    <source>
        <strain evidence="2 3">DSM 19570</strain>
    </source>
</reference>
<evidence type="ECO:0000313" key="3">
    <source>
        <dbReference type="Proteomes" id="UP000293671"/>
    </source>
</evidence>
<feature type="transmembrane region" description="Helical" evidence="1">
    <location>
        <begin position="30"/>
        <end position="50"/>
    </location>
</feature>
<accession>A0A4Q7VWT8</accession>
<comment type="caution">
    <text evidence="2">The sequence shown here is derived from an EMBL/GenBank/DDBJ whole genome shotgun (WGS) entry which is preliminary data.</text>
</comment>